<evidence type="ECO:0000256" key="3">
    <source>
        <dbReference type="ARBA" id="ARBA00022448"/>
    </source>
</evidence>
<keyword evidence="5" id="KW-0812">Transmembrane</keyword>
<protein>
    <submittedName>
        <fullName evidence="9">Uncharacterized protein</fullName>
    </submittedName>
</protein>
<comment type="similarity">
    <text evidence="2">Belongs to the amino acid-polyamine-organocation (APC) superfamily. Basic amino acid/polyamine antiporter (APA) (TC 2.A.3.2) family.</text>
</comment>
<comment type="subcellular location">
    <subcellularLocation>
        <location evidence="1">Cell membrane</location>
        <topology evidence="1">Multi-pass membrane protein</topology>
    </subcellularLocation>
</comment>
<dbReference type="InterPro" id="IPR050367">
    <property type="entry name" value="APC_superfamily"/>
</dbReference>
<dbReference type="PANTHER" id="PTHR42770">
    <property type="entry name" value="AMINO ACID TRANSPORTER-RELATED"/>
    <property type="match status" value="1"/>
</dbReference>
<keyword evidence="3" id="KW-0813">Transport</keyword>
<dbReference type="PIRSF" id="PIRSF006060">
    <property type="entry name" value="AA_transporter"/>
    <property type="match status" value="1"/>
</dbReference>
<evidence type="ECO:0000256" key="7">
    <source>
        <dbReference type="ARBA" id="ARBA00022989"/>
    </source>
</evidence>
<evidence type="ECO:0000256" key="1">
    <source>
        <dbReference type="ARBA" id="ARBA00004651"/>
    </source>
</evidence>
<dbReference type="InterPro" id="IPR002293">
    <property type="entry name" value="AA/rel_permease1"/>
</dbReference>
<evidence type="ECO:0000313" key="9">
    <source>
        <dbReference type="EMBL" id="CAD7230893.1"/>
    </source>
</evidence>
<proteinExistence type="inferred from homology"/>
<evidence type="ECO:0000256" key="8">
    <source>
        <dbReference type="ARBA" id="ARBA00023136"/>
    </source>
</evidence>
<reference evidence="9" key="1">
    <citation type="submission" date="2020-11" db="EMBL/GenBank/DDBJ databases">
        <authorList>
            <person name="Tran Van P."/>
        </authorList>
    </citation>
    <scope>NUCLEOTIDE SEQUENCE</scope>
</reference>
<evidence type="ECO:0000256" key="5">
    <source>
        <dbReference type="ARBA" id="ARBA00022692"/>
    </source>
</evidence>
<keyword evidence="4" id="KW-1003">Cell membrane</keyword>
<accession>A0A7R8WI32</accession>
<dbReference type="Pfam" id="PF13520">
    <property type="entry name" value="AA_permease_2"/>
    <property type="match status" value="1"/>
</dbReference>
<dbReference type="Gene3D" id="1.20.1740.10">
    <property type="entry name" value="Amino acid/polyamine transporter I"/>
    <property type="match status" value="1"/>
</dbReference>
<dbReference type="GO" id="GO:0005886">
    <property type="term" value="C:plasma membrane"/>
    <property type="evidence" value="ECO:0007669"/>
    <property type="project" value="UniProtKB-SubCell"/>
</dbReference>
<dbReference type="NCBIfam" id="TIGR00905">
    <property type="entry name" value="2A0302"/>
    <property type="match status" value="1"/>
</dbReference>
<dbReference type="GO" id="GO:0022857">
    <property type="term" value="F:transmembrane transporter activity"/>
    <property type="evidence" value="ECO:0007669"/>
    <property type="project" value="InterPro"/>
</dbReference>
<gene>
    <name evidence="9" type="ORF">CTOB1V02_LOCUS8749</name>
</gene>
<keyword evidence="6" id="KW-0029">Amino-acid transport</keyword>
<name>A0A7R8WI32_9CRUS</name>
<evidence type="ECO:0000256" key="4">
    <source>
        <dbReference type="ARBA" id="ARBA00022475"/>
    </source>
</evidence>
<dbReference type="EMBL" id="OB663043">
    <property type="protein sequence ID" value="CAD7230893.1"/>
    <property type="molecule type" value="Genomic_DNA"/>
</dbReference>
<dbReference type="InterPro" id="IPR004754">
    <property type="entry name" value="Amino_acid_antiprt"/>
</dbReference>
<dbReference type="OrthoDB" id="8300504at2759"/>
<dbReference type="GO" id="GO:0006865">
    <property type="term" value="P:amino acid transport"/>
    <property type="evidence" value="ECO:0007669"/>
    <property type="project" value="UniProtKB-KW"/>
</dbReference>
<dbReference type="PANTHER" id="PTHR42770:SF4">
    <property type="entry name" value="ARGININE_ORNITHINE ANTIPORTER-RELATED"/>
    <property type="match status" value="1"/>
</dbReference>
<keyword evidence="7" id="KW-1133">Transmembrane helix</keyword>
<organism evidence="9">
    <name type="scientific">Cyprideis torosa</name>
    <dbReference type="NCBI Taxonomy" id="163714"/>
    <lineage>
        <taxon>Eukaryota</taxon>
        <taxon>Metazoa</taxon>
        <taxon>Ecdysozoa</taxon>
        <taxon>Arthropoda</taxon>
        <taxon>Crustacea</taxon>
        <taxon>Oligostraca</taxon>
        <taxon>Ostracoda</taxon>
        <taxon>Podocopa</taxon>
        <taxon>Podocopida</taxon>
        <taxon>Cytherocopina</taxon>
        <taxon>Cytheroidea</taxon>
        <taxon>Cytherideidae</taxon>
        <taxon>Cyprideis</taxon>
    </lineage>
</organism>
<keyword evidence="8" id="KW-0472">Membrane</keyword>
<evidence type="ECO:0000256" key="6">
    <source>
        <dbReference type="ARBA" id="ARBA00022970"/>
    </source>
</evidence>
<evidence type="ECO:0000256" key="2">
    <source>
        <dbReference type="ARBA" id="ARBA00008220"/>
    </source>
</evidence>
<dbReference type="AlphaFoldDB" id="A0A7R8WI32"/>
<sequence length="452" mass="48508">MAEPRKLGLFALTALVIGSIIGAGAFNLPKDMASGAHAGAIIIGWIITGIGMLALALCFVEINRARPDIEGGLFNYARNALGDFVGSLTGWGHWLSAWLGNASYLVLIFATLNYFVPIFGEGNNLASVLGSSVFLWLVVMLVLRGVSQAAMINTVVTIAKIVPLFVFLAIALFAFKLSTFSLDFWGTGDFSWSAVGDQVSSVMLVTMWVFIGIEGAVTVSQRAEKHEDVGKATVIGLICTLLLYVLISLLSLGVMTAPELAALPTPSMGHVLEHIVGRWGATFINIGLLISVIGAFLGWMILCAEIPMVAAREGIFPRIFGLQNDAGSPKGSLLITAACIQGFLILLLFSEGTYRSILEMSSTASILPYLFAAVFQLKLFKGDSGSTKLRLLGLVALAYTLWLCFAAGFSNWLSVSLLYLPAVLIYWRACHDNQQQAHFGLQTMPAAPRARC</sequence>